<feature type="transmembrane region" description="Helical" evidence="9">
    <location>
        <begin position="163"/>
        <end position="180"/>
    </location>
</feature>
<evidence type="ECO:0000313" key="13">
    <source>
        <dbReference type="Proteomes" id="UP001327219"/>
    </source>
</evidence>
<feature type="transmembrane region" description="Helical" evidence="9">
    <location>
        <begin position="244"/>
        <end position="266"/>
    </location>
</feature>
<reference evidence="12 13" key="1">
    <citation type="submission" date="2022-11" db="EMBL/GenBank/DDBJ databases">
        <title>Host association and intracellularity evolved multiple times independently in the Rickettsiales.</title>
        <authorList>
            <person name="Castelli M."/>
            <person name="Nardi T."/>
            <person name="Gammuto L."/>
            <person name="Bellinzona G."/>
            <person name="Sabaneyeva E."/>
            <person name="Potekhin A."/>
            <person name="Serra V."/>
            <person name="Petroni G."/>
            <person name="Sassera D."/>
        </authorList>
    </citation>
    <scope>NUCLEOTIDE SEQUENCE [LARGE SCALE GENOMIC DNA]</scope>
    <source>
        <strain evidence="12 13">NDG2</strain>
    </source>
</reference>
<evidence type="ECO:0000256" key="2">
    <source>
        <dbReference type="ARBA" id="ARBA00005417"/>
    </source>
</evidence>
<dbReference type="GO" id="GO:0005524">
    <property type="term" value="F:ATP binding"/>
    <property type="evidence" value="ECO:0007669"/>
    <property type="project" value="UniProtKB-KW"/>
</dbReference>
<feature type="transmembrane region" description="Helical" evidence="9">
    <location>
        <begin position="62"/>
        <end position="82"/>
    </location>
</feature>
<feature type="transmembrane region" description="Helical" evidence="9">
    <location>
        <begin position="278"/>
        <end position="296"/>
    </location>
</feature>
<dbReference type="RefSeq" id="WP_323732509.1">
    <property type="nucleotide sequence ID" value="NZ_CP110820.1"/>
</dbReference>
<keyword evidence="4" id="KW-0547">Nucleotide-binding</keyword>
<keyword evidence="5 12" id="KW-0067">ATP-binding</keyword>
<evidence type="ECO:0000256" key="8">
    <source>
        <dbReference type="ARBA" id="ARBA00024725"/>
    </source>
</evidence>
<comment type="function">
    <text evidence="8">Part of an ABC transporter complex. Transmembrane domains (TMD) form a pore in the inner membrane and the ATP-binding domain (NBD) is responsible for energy generation.</text>
</comment>
<dbReference type="EMBL" id="CP110820">
    <property type="protein sequence ID" value="WPX96795.1"/>
    <property type="molecule type" value="Genomic_DNA"/>
</dbReference>
<evidence type="ECO:0000259" key="10">
    <source>
        <dbReference type="PROSITE" id="PS50893"/>
    </source>
</evidence>
<dbReference type="Pfam" id="PF00005">
    <property type="entry name" value="ABC_tran"/>
    <property type="match status" value="1"/>
</dbReference>
<evidence type="ECO:0000259" key="11">
    <source>
        <dbReference type="PROSITE" id="PS50929"/>
    </source>
</evidence>
<dbReference type="Proteomes" id="UP001327219">
    <property type="component" value="Chromosome"/>
</dbReference>
<evidence type="ECO:0000256" key="9">
    <source>
        <dbReference type="SAM" id="Phobius"/>
    </source>
</evidence>
<protein>
    <submittedName>
        <fullName evidence="12">ABC transporter ATP-binding/permease protein</fullName>
    </submittedName>
</protein>
<name>A0ABZ0UPJ3_9RICK</name>
<evidence type="ECO:0000256" key="3">
    <source>
        <dbReference type="ARBA" id="ARBA00022692"/>
    </source>
</evidence>
<dbReference type="Gene3D" id="1.20.1560.10">
    <property type="entry name" value="ABC transporter type 1, transmembrane domain"/>
    <property type="match status" value="1"/>
</dbReference>
<dbReference type="PROSITE" id="PS00211">
    <property type="entry name" value="ABC_TRANSPORTER_1"/>
    <property type="match status" value="1"/>
</dbReference>
<gene>
    <name evidence="12" type="ORF">Bandiella_00923</name>
</gene>
<dbReference type="Gene3D" id="3.40.50.300">
    <property type="entry name" value="P-loop containing nucleotide triphosphate hydrolases"/>
    <property type="match status" value="1"/>
</dbReference>
<dbReference type="Pfam" id="PF00664">
    <property type="entry name" value="ABC_membrane"/>
    <property type="match status" value="1"/>
</dbReference>
<dbReference type="PANTHER" id="PTHR43394">
    <property type="entry name" value="ATP-DEPENDENT PERMEASE MDL1, MITOCHONDRIAL"/>
    <property type="match status" value="1"/>
</dbReference>
<feature type="transmembrane region" description="Helical" evidence="9">
    <location>
        <begin position="139"/>
        <end position="157"/>
    </location>
</feature>
<dbReference type="SMART" id="SM00382">
    <property type="entry name" value="AAA"/>
    <property type="match status" value="1"/>
</dbReference>
<dbReference type="CDD" id="cd18575">
    <property type="entry name" value="ABC_6TM_bac_exporter_ABCB8_10_like"/>
    <property type="match status" value="1"/>
</dbReference>
<feature type="transmembrane region" description="Helical" evidence="9">
    <location>
        <begin position="21"/>
        <end position="42"/>
    </location>
</feature>
<keyword evidence="13" id="KW-1185">Reference proteome</keyword>
<dbReference type="InterPro" id="IPR017871">
    <property type="entry name" value="ABC_transporter-like_CS"/>
</dbReference>
<proteinExistence type="inferred from homology"/>
<accession>A0ABZ0UPJ3</accession>
<keyword evidence="3 9" id="KW-0812">Transmembrane</keyword>
<dbReference type="InterPro" id="IPR036640">
    <property type="entry name" value="ABC1_TM_sf"/>
</dbReference>
<organism evidence="12 13">
    <name type="scientific">Candidatus Bandiella euplotis</name>
    <dbReference type="NCBI Taxonomy" id="1664265"/>
    <lineage>
        <taxon>Bacteria</taxon>
        <taxon>Pseudomonadati</taxon>
        <taxon>Pseudomonadota</taxon>
        <taxon>Alphaproteobacteria</taxon>
        <taxon>Rickettsiales</taxon>
        <taxon>Candidatus Midichloriaceae</taxon>
        <taxon>Candidatus Bandiella</taxon>
    </lineage>
</organism>
<keyword evidence="7 9" id="KW-0472">Membrane</keyword>
<evidence type="ECO:0000313" key="12">
    <source>
        <dbReference type="EMBL" id="WPX96795.1"/>
    </source>
</evidence>
<dbReference type="InterPro" id="IPR039421">
    <property type="entry name" value="Type_1_exporter"/>
</dbReference>
<dbReference type="PROSITE" id="PS50893">
    <property type="entry name" value="ABC_TRANSPORTER_2"/>
    <property type="match status" value="1"/>
</dbReference>
<keyword evidence="6 9" id="KW-1133">Transmembrane helix</keyword>
<dbReference type="InterPro" id="IPR003439">
    <property type="entry name" value="ABC_transporter-like_ATP-bd"/>
</dbReference>
<evidence type="ECO:0000256" key="6">
    <source>
        <dbReference type="ARBA" id="ARBA00022989"/>
    </source>
</evidence>
<dbReference type="SUPFAM" id="SSF90123">
    <property type="entry name" value="ABC transporter transmembrane region"/>
    <property type="match status" value="1"/>
</dbReference>
<comment type="subcellular location">
    <subcellularLocation>
        <location evidence="1">Cell membrane</location>
        <topology evidence="1">Multi-pass membrane protein</topology>
    </subcellularLocation>
</comment>
<sequence>MQSISSLKFLKPYLQKQKIKVLIMLISLAVTSSSILVFSRYLSYVIDNFFSNSLNPEFLKFFIFQNALILLLAIGTAARYYFTASIGENVASNIKKDMFAHSMWLSPAYFEVNKTGDILSQIQNDTLIIQNLIGSNMSVALRNLVMFLGAGVMLVSMSSKLTLFIVVLTPIIVIPIIIFGRKIKKLSKESQIQQGLLTSVCEESIHSIKTIQSYCSERSEIDKCQASIQSGLTTSLRLARARALLTFAVIFLIFCGVGLILWYGGYDVVNGQMSPGELSSFVFLAVVCAGSIGGLAEISGEIIKSAVACERAAAFLELKPDIKELPNALDLHNTRFKDIEFRNVSFSYPSKKDIFVLKNLSFTIKANEKIAIVGKSGAGKSTILQLLMRFYDVDNGEILFNNIALKNANIKSLRGKFAYIPQDPTIFSGTIYDNILFGNPQANYDEVINAAKIAAVDEFASKLPHRYNSFVGQKGIMLSGGQKQRIALARAILKNSEILLLDEATSSLDYENEAIVKEAISIVSKNRVTITVAHRLSTVINADRIFVISDGGLVEEGSHQELIANHGPYFNLISLGNIL</sequence>
<dbReference type="InterPro" id="IPR003593">
    <property type="entry name" value="AAA+_ATPase"/>
</dbReference>
<evidence type="ECO:0000256" key="7">
    <source>
        <dbReference type="ARBA" id="ARBA00023136"/>
    </source>
</evidence>
<evidence type="ECO:0000256" key="4">
    <source>
        <dbReference type="ARBA" id="ARBA00022741"/>
    </source>
</evidence>
<dbReference type="InterPro" id="IPR027417">
    <property type="entry name" value="P-loop_NTPase"/>
</dbReference>
<dbReference type="PANTHER" id="PTHR43394:SF1">
    <property type="entry name" value="ATP-BINDING CASSETTE SUB-FAMILY B MEMBER 10, MITOCHONDRIAL"/>
    <property type="match status" value="1"/>
</dbReference>
<feature type="domain" description="ABC transmembrane type-1" evidence="11">
    <location>
        <begin position="22"/>
        <end position="304"/>
    </location>
</feature>
<comment type="similarity">
    <text evidence="2">Belongs to the ABC transporter superfamily.</text>
</comment>
<evidence type="ECO:0000256" key="1">
    <source>
        <dbReference type="ARBA" id="ARBA00004651"/>
    </source>
</evidence>
<dbReference type="SUPFAM" id="SSF52540">
    <property type="entry name" value="P-loop containing nucleoside triphosphate hydrolases"/>
    <property type="match status" value="1"/>
</dbReference>
<feature type="domain" description="ABC transporter" evidence="10">
    <location>
        <begin position="339"/>
        <end position="575"/>
    </location>
</feature>
<dbReference type="InterPro" id="IPR011527">
    <property type="entry name" value="ABC1_TM_dom"/>
</dbReference>
<dbReference type="PROSITE" id="PS50929">
    <property type="entry name" value="ABC_TM1F"/>
    <property type="match status" value="1"/>
</dbReference>
<evidence type="ECO:0000256" key="5">
    <source>
        <dbReference type="ARBA" id="ARBA00022840"/>
    </source>
</evidence>